<dbReference type="EMBL" id="NVUS01000017">
    <property type="protein sequence ID" value="PCI99139.1"/>
    <property type="molecule type" value="Genomic_DNA"/>
</dbReference>
<dbReference type="SUPFAM" id="SSF55781">
    <property type="entry name" value="GAF domain-like"/>
    <property type="match status" value="1"/>
</dbReference>
<gene>
    <name evidence="6" type="ORF">COB13_12335</name>
</gene>
<evidence type="ECO:0000256" key="2">
    <source>
        <dbReference type="ARBA" id="ARBA00023125"/>
    </source>
</evidence>
<dbReference type="PROSITE" id="PS51077">
    <property type="entry name" value="HTH_ICLR"/>
    <property type="match status" value="1"/>
</dbReference>
<accession>A0A2A4YXE5</accession>
<dbReference type="SUPFAM" id="SSF46785">
    <property type="entry name" value="Winged helix' DNA-binding domain"/>
    <property type="match status" value="1"/>
</dbReference>
<reference evidence="6" key="2">
    <citation type="journal article" date="2018" name="ISME J.">
        <title>A dynamic microbial community with high functional redundancy inhabits the cold, oxic subseafloor aquifer.</title>
        <authorList>
            <person name="Tully B.J."/>
            <person name="Wheat C.G."/>
            <person name="Glazer B.T."/>
            <person name="Huber J.A."/>
        </authorList>
    </citation>
    <scope>NUCLEOTIDE SEQUENCE</scope>
    <source>
        <strain evidence="6">NORP83</strain>
    </source>
</reference>
<organism evidence="6">
    <name type="scientific">OCS116 cluster bacterium</name>
    <dbReference type="NCBI Taxonomy" id="2030921"/>
    <lineage>
        <taxon>Bacteria</taxon>
        <taxon>Pseudomonadati</taxon>
        <taxon>Pseudomonadota</taxon>
        <taxon>Alphaproteobacteria</taxon>
        <taxon>OCS116 cluster</taxon>
    </lineage>
</organism>
<dbReference type="PANTHER" id="PTHR30136">
    <property type="entry name" value="HELIX-TURN-HELIX TRANSCRIPTIONAL REGULATOR, ICLR FAMILY"/>
    <property type="match status" value="1"/>
</dbReference>
<dbReference type="GO" id="GO:0003677">
    <property type="term" value="F:DNA binding"/>
    <property type="evidence" value="ECO:0007669"/>
    <property type="project" value="UniProtKB-KW"/>
</dbReference>
<comment type="caution">
    <text evidence="6">The sequence shown here is derived from an EMBL/GenBank/DDBJ whole genome shotgun (WGS) entry which is preliminary data.</text>
</comment>
<evidence type="ECO:0000256" key="1">
    <source>
        <dbReference type="ARBA" id="ARBA00023015"/>
    </source>
</evidence>
<feature type="domain" description="HTH iclR-type" evidence="4">
    <location>
        <begin position="6"/>
        <end position="67"/>
    </location>
</feature>
<evidence type="ECO:0000256" key="3">
    <source>
        <dbReference type="ARBA" id="ARBA00023163"/>
    </source>
</evidence>
<evidence type="ECO:0000259" key="4">
    <source>
        <dbReference type="PROSITE" id="PS51077"/>
    </source>
</evidence>
<keyword evidence="2" id="KW-0238">DNA-binding</keyword>
<dbReference type="InterPro" id="IPR029016">
    <property type="entry name" value="GAF-like_dom_sf"/>
</dbReference>
<dbReference type="GO" id="GO:0003700">
    <property type="term" value="F:DNA-binding transcription factor activity"/>
    <property type="evidence" value="ECO:0007669"/>
    <property type="project" value="TreeGrafter"/>
</dbReference>
<feature type="domain" description="IclR-ED" evidence="5">
    <location>
        <begin position="69"/>
        <end position="260"/>
    </location>
</feature>
<dbReference type="SMART" id="SM00346">
    <property type="entry name" value="HTH_ICLR"/>
    <property type="match status" value="1"/>
</dbReference>
<dbReference type="Gene3D" id="3.30.450.40">
    <property type="match status" value="1"/>
</dbReference>
<reference key="1">
    <citation type="submission" date="2017-08" db="EMBL/GenBank/DDBJ databases">
        <title>A dynamic microbial community with high functional redundancy inhabits the cold, oxic subseafloor aquifer.</title>
        <authorList>
            <person name="Tully B.J."/>
            <person name="Wheat C.G."/>
            <person name="Glazer B.T."/>
            <person name="Huber J.A."/>
        </authorList>
    </citation>
    <scope>NUCLEOTIDE SEQUENCE [LARGE SCALE GENOMIC DNA]</scope>
</reference>
<dbReference type="Gene3D" id="1.10.10.10">
    <property type="entry name" value="Winged helix-like DNA-binding domain superfamily/Winged helix DNA-binding domain"/>
    <property type="match status" value="1"/>
</dbReference>
<dbReference type="InterPro" id="IPR014757">
    <property type="entry name" value="Tscrpt_reg_IclR_C"/>
</dbReference>
<sequence length="260" mass="29837">MKKLENRSLDRGISLLQALARVESSSLAELFHNTGLPKSTLRRLLGTLQERGLVRRSLLDKRYRCNIMLPTSVDNHITEHIDFLQVALPLACKLTKDIQWPSDIHVKDGNSMKIIDSTRPLSPFLMYQMNVDFKVNIFGSATGMALMAHMPADEVKDIHLQTKDDPQWGLGRFGLHFGQYLEELKRTQRRGYGRRLNSYSGERVRDDKQNAIAKAVFKDGEAVGVLALLWPREYMDYHEFTQKYLAKFQQTAKLISDELS</sequence>
<dbReference type="Pfam" id="PF09339">
    <property type="entry name" value="HTH_IclR"/>
    <property type="match status" value="1"/>
</dbReference>
<dbReference type="InterPro" id="IPR050707">
    <property type="entry name" value="HTH_MetabolicPath_Reg"/>
</dbReference>
<keyword evidence="3" id="KW-0804">Transcription</keyword>
<dbReference type="InterPro" id="IPR036388">
    <property type="entry name" value="WH-like_DNA-bd_sf"/>
</dbReference>
<protein>
    <submittedName>
        <fullName evidence="6">IclR family transcriptional regulator</fullName>
    </submittedName>
</protein>
<dbReference type="GO" id="GO:0045892">
    <property type="term" value="P:negative regulation of DNA-templated transcription"/>
    <property type="evidence" value="ECO:0007669"/>
    <property type="project" value="TreeGrafter"/>
</dbReference>
<dbReference type="AlphaFoldDB" id="A0A2A4YXE5"/>
<name>A0A2A4YXE5_9PROT</name>
<dbReference type="InterPro" id="IPR005471">
    <property type="entry name" value="Tscrpt_reg_IclR_N"/>
</dbReference>
<evidence type="ECO:0000259" key="5">
    <source>
        <dbReference type="PROSITE" id="PS51078"/>
    </source>
</evidence>
<dbReference type="InterPro" id="IPR036390">
    <property type="entry name" value="WH_DNA-bd_sf"/>
</dbReference>
<keyword evidence="1" id="KW-0805">Transcription regulation</keyword>
<dbReference type="PROSITE" id="PS51078">
    <property type="entry name" value="ICLR_ED"/>
    <property type="match status" value="1"/>
</dbReference>
<proteinExistence type="predicted"/>
<evidence type="ECO:0000313" key="6">
    <source>
        <dbReference type="EMBL" id="PCI99139.1"/>
    </source>
</evidence>
<dbReference type="PANTHER" id="PTHR30136:SF23">
    <property type="entry name" value="DNA-BINDING TRANSCRIPTIONAL ACTIVATOR MHPR"/>
    <property type="match status" value="1"/>
</dbReference>